<dbReference type="EMBL" id="BMCM01000003">
    <property type="protein sequence ID" value="GGD76595.1"/>
    <property type="molecule type" value="Genomic_DNA"/>
</dbReference>
<comment type="caution">
    <text evidence="1">The sequence shown here is derived from an EMBL/GenBank/DDBJ whole genome shotgun (WGS) entry which is preliminary data.</text>
</comment>
<accession>A0ABQ1RP81</accession>
<dbReference type="InterPro" id="IPR027417">
    <property type="entry name" value="P-loop_NTPase"/>
</dbReference>
<name>A0ABQ1RP81_9MICO</name>
<protein>
    <recommendedName>
        <fullName evidence="3">ATP-binding protein</fullName>
    </recommendedName>
</protein>
<organism evidence="1 2">
    <name type="scientific">Microbacterium murale</name>
    <dbReference type="NCBI Taxonomy" id="1081040"/>
    <lineage>
        <taxon>Bacteria</taxon>
        <taxon>Bacillati</taxon>
        <taxon>Actinomycetota</taxon>
        <taxon>Actinomycetes</taxon>
        <taxon>Micrococcales</taxon>
        <taxon>Microbacteriaceae</taxon>
        <taxon>Microbacterium</taxon>
    </lineage>
</organism>
<dbReference type="RefSeq" id="WP_188436396.1">
    <property type="nucleotide sequence ID" value="NZ_BMCM01000003.1"/>
</dbReference>
<keyword evidence="2" id="KW-1185">Reference proteome</keyword>
<dbReference type="SUPFAM" id="SSF52540">
    <property type="entry name" value="P-loop containing nucleoside triphosphate hydrolases"/>
    <property type="match status" value="1"/>
</dbReference>
<gene>
    <name evidence="1" type="ORF">GCM10007269_19430</name>
</gene>
<evidence type="ECO:0008006" key="3">
    <source>
        <dbReference type="Google" id="ProtNLM"/>
    </source>
</evidence>
<sequence>MDEASLYGRQGDFDAVTAAPPGFLLIVGDSGIGKSSFLSSLNAWPSDPLISKPIVLKSVQGSLQTALADAISDCMSQYLEDAHDPQTAWSVVKSIGERVTSVSGREILNAVLAGTLAYAESKLGKEAIDVGKKVLGDIAKGGLLGFDDRLAKIRVPDRGTELCVISEALSEIAERPVVLRLDNAERLSPDDRGLMIELTDAVSGKVWIIACVTRNNEPGDEVIQQVSVRGTLPHELPPLTTPAIEQWLAASEVPPARWETITRISSGYPLFIADAIRLSGAEGSLDDIATPNGFQALMKASWKRIPETIQTMVARLAPFADPPSDDFLTRYLRLTQLELGVLINKLIESGIFVRRSDGEAWFHDRRRAFIWEQVLLQKVRSGVATEALEAVGLWVEDRKSIDPWVPPAAALLTRAAEKLSASGPSTNFHTLSDEAVALLWGLIEVNEPFSAWAPGAEIGEVIRHAEARSGLALDALPLIRHLEELMLIETLEEQGVGIVRSTIGGITDAAALLGEIQLRFHSTPRPRFATVAFGAFVRPVLGKFEDAILNLGRSSLTDHKQQSSQLLRSGKIIGGNSQPLTLGATVSIDNQAISFTARFSTSEARTEAERTIKNISELTPRVQLVRLIPLPQPRLRYARYRLGSEMLGVSLEPTKNPTDEEIIRFFDQRAQYANGLGAVSSGDEIEVFDLACRRYLLAFHTPSGAWTRSLTGFEVRTDNAQTTQIVSEVASTRRDPLSELQLRAAGYLSGGERITRALFQGGVELQLPHPLVAVLDEVERLGKQYNTGFRSLLFPPDAPMLEREIRVERQRVFEVREALVAAGAPDTAGPRPSILVAFWEDTESGWASDFGNWSACVFTVNDGLGAVLVRRVAESAIGNNWWPNFPIPQVFENYAGVKADSVSQGDASWLIAQLLGYADHDARMMDLDTDLGRAVRNSGTYVIIGESDEERSIIEIEPGMKSLPAV</sequence>
<evidence type="ECO:0000313" key="1">
    <source>
        <dbReference type="EMBL" id="GGD76595.1"/>
    </source>
</evidence>
<dbReference type="Proteomes" id="UP000629365">
    <property type="component" value="Unassembled WGS sequence"/>
</dbReference>
<evidence type="ECO:0000313" key="2">
    <source>
        <dbReference type="Proteomes" id="UP000629365"/>
    </source>
</evidence>
<reference evidence="2" key="1">
    <citation type="journal article" date="2019" name="Int. J. Syst. Evol. Microbiol.">
        <title>The Global Catalogue of Microorganisms (GCM) 10K type strain sequencing project: providing services to taxonomists for standard genome sequencing and annotation.</title>
        <authorList>
            <consortium name="The Broad Institute Genomics Platform"/>
            <consortium name="The Broad Institute Genome Sequencing Center for Infectious Disease"/>
            <person name="Wu L."/>
            <person name="Ma J."/>
        </authorList>
    </citation>
    <scope>NUCLEOTIDE SEQUENCE [LARGE SCALE GENOMIC DNA]</scope>
    <source>
        <strain evidence="2">CCM 7640</strain>
    </source>
</reference>
<proteinExistence type="predicted"/>